<dbReference type="EMBL" id="CP047385">
    <property type="protein sequence ID" value="QHF12188.1"/>
    <property type="molecule type" value="Genomic_DNA"/>
</dbReference>
<accession>A0ABX6HMS3</accession>
<dbReference type="InterPro" id="IPR014819">
    <property type="entry name" value="PriCT_2"/>
</dbReference>
<dbReference type="Proteomes" id="UP000035080">
    <property type="component" value="Chromosome"/>
</dbReference>
<protein>
    <recommendedName>
        <fullName evidence="1">Primase C-terminal 2 domain-containing protein</fullName>
    </recommendedName>
</protein>
<evidence type="ECO:0000259" key="1">
    <source>
        <dbReference type="Pfam" id="PF08707"/>
    </source>
</evidence>
<sequence>MGAGTAINLPTRLHIFLTCPLLLRQRNNQELVGERAPADSRLVWLHIGMALHSFLPGEHGKTLWDEWAQKVRDQYDQPSQDRMWRNFKSSGGVTKGTLFYHANLFSQGSALADVPFTESARSRTCTLRPIEGESHLTTIPVTGGCSKASGRNPSIWHFAVARTWLDA</sequence>
<name>A0ABX6HMS3_9BURK</name>
<dbReference type="Pfam" id="PF08707">
    <property type="entry name" value="PriCT_2"/>
    <property type="match status" value="1"/>
</dbReference>
<dbReference type="RefSeq" id="WP_144400153.1">
    <property type="nucleotide sequence ID" value="NZ_CP047385.1"/>
</dbReference>
<organism evidence="2 3">
    <name type="scientific">Pandoraea fibrosis</name>
    <dbReference type="NCBI Taxonomy" id="1891094"/>
    <lineage>
        <taxon>Bacteria</taxon>
        <taxon>Pseudomonadati</taxon>
        <taxon>Pseudomonadota</taxon>
        <taxon>Betaproteobacteria</taxon>
        <taxon>Burkholderiales</taxon>
        <taxon>Burkholderiaceae</taxon>
        <taxon>Pandoraea</taxon>
    </lineage>
</organism>
<gene>
    <name evidence="2" type="ORF">PI93_005630</name>
</gene>
<evidence type="ECO:0000313" key="2">
    <source>
        <dbReference type="EMBL" id="QHF12188.1"/>
    </source>
</evidence>
<evidence type="ECO:0000313" key="3">
    <source>
        <dbReference type="Proteomes" id="UP000035080"/>
    </source>
</evidence>
<reference evidence="2 3" key="1">
    <citation type="journal article" date="2015" name="Genome Announc.">
        <title>Genome Sequences of Two Pandoraea pnomenusa Isolates Recovered 11 Months Apart from a Cystic Fibrosis Patient.</title>
        <authorList>
            <person name="Ee R."/>
            <person name="Ambrose M."/>
            <person name="Lazenby J."/>
            <person name="Williams P."/>
            <person name="Chan K.G."/>
            <person name="Roddam L."/>
        </authorList>
    </citation>
    <scope>NUCLEOTIDE SEQUENCE [LARGE SCALE GENOMIC DNA]</scope>
    <source>
        <strain evidence="2 3">6399</strain>
    </source>
</reference>
<proteinExistence type="predicted"/>
<keyword evidence="3" id="KW-1185">Reference proteome</keyword>
<feature type="domain" description="Primase C-terminal 2" evidence="1">
    <location>
        <begin position="38"/>
        <end position="102"/>
    </location>
</feature>